<accession>A0ABV4BS40</accession>
<evidence type="ECO:0000313" key="3">
    <source>
        <dbReference type="EMBL" id="MEY8001592.1"/>
    </source>
</evidence>
<evidence type="ECO:0000259" key="2">
    <source>
        <dbReference type="Pfam" id="PF04480"/>
    </source>
</evidence>
<proteinExistence type="predicted"/>
<organism evidence="3 4">
    <name type="scientific">Clostridium moutaii</name>
    <dbReference type="NCBI Taxonomy" id="3240932"/>
    <lineage>
        <taxon>Bacteria</taxon>
        <taxon>Bacillati</taxon>
        <taxon>Bacillota</taxon>
        <taxon>Clostridia</taxon>
        <taxon>Eubacteriales</taxon>
        <taxon>Clostridiaceae</taxon>
        <taxon>Clostridium</taxon>
    </lineage>
</organism>
<dbReference type="GO" id="GO:0004519">
    <property type="term" value="F:endonuclease activity"/>
    <property type="evidence" value="ECO:0007669"/>
    <property type="project" value="UniProtKB-KW"/>
</dbReference>
<dbReference type="EMBL" id="JBGEWD010000021">
    <property type="protein sequence ID" value="MEY8001592.1"/>
    <property type="molecule type" value="Genomic_DNA"/>
</dbReference>
<dbReference type="RefSeq" id="WP_369705485.1">
    <property type="nucleotide sequence ID" value="NZ_JBGEWD010000021.1"/>
</dbReference>
<evidence type="ECO:0000313" key="4">
    <source>
        <dbReference type="Proteomes" id="UP001564657"/>
    </source>
</evidence>
<feature type="domain" description="DUF559" evidence="2">
    <location>
        <begin position="120"/>
        <end position="199"/>
    </location>
</feature>
<keyword evidence="4" id="KW-1185">Reference proteome</keyword>
<name>A0ABV4BS40_9CLOT</name>
<keyword evidence="1" id="KW-0175">Coiled coil</keyword>
<evidence type="ECO:0000256" key="1">
    <source>
        <dbReference type="SAM" id="Coils"/>
    </source>
</evidence>
<keyword evidence="3" id="KW-0378">Hydrolase</keyword>
<dbReference type="Pfam" id="PF04480">
    <property type="entry name" value="DUF559"/>
    <property type="match status" value="1"/>
</dbReference>
<protein>
    <submittedName>
        <fullName evidence="3">Endonuclease domain-containing protein</fullName>
    </submittedName>
</protein>
<dbReference type="Proteomes" id="UP001564657">
    <property type="component" value="Unassembled WGS sequence"/>
</dbReference>
<comment type="caution">
    <text evidence="3">The sequence shown here is derived from an EMBL/GenBank/DDBJ whole genome shotgun (WGS) entry which is preliminary data.</text>
</comment>
<reference evidence="3 4" key="1">
    <citation type="submission" date="2024-08" db="EMBL/GenBank/DDBJ databases">
        <title>Clostridium lapicellarii sp. nov., and Clostridium renhuaiense sp. nov., two species isolated from the mud in a fermentation cellar used for producing sauce-flavour Chinese liquors.</title>
        <authorList>
            <person name="Yang F."/>
            <person name="Wang H."/>
            <person name="Chen L.Q."/>
            <person name="Zhou N."/>
            <person name="Lu J.J."/>
            <person name="Pu X.X."/>
            <person name="Wan B."/>
            <person name="Wang L."/>
            <person name="Liu S.J."/>
        </authorList>
    </citation>
    <scope>NUCLEOTIDE SEQUENCE [LARGE SCALE GENOMIC DNA]</scope>
    <source>
        <strain evidence="3 4">MT-5</strain>
    </source>
</reference>
<gene>
    <name evidence="3" type="ORF">AB8U03_15590</name>
</gene>
<dbReference type="InterPro" id="IPR007569">
    <property type="entry name" value="DUF559"/>
</dbReference>
<dbReference type="InterPro" id="IPR011335">
    <property type="entry name" value="Restrct_endonuc-II-like"/>
</dbReference>
<sequence length="224" mass="26696">MGYQEAIKDNISMFKDRYGDNIYRARCYICGKPVNTRVYHSNTNYRCKECKEKEANKTRLISTELKRKKLENAIKRIKRQKNNIKQYGHAIEKIKELLPTPNWFQSTEEIMVGIELYKRKIKFNHQVKINKYIVDFVLPEQKIVLEVDGELFHNELTIEKEKIRDSIILLNLGPEWEVIRIKDKYINKNINKLTTAITKVNNMRKHYRLSHNGQLPKGFNEHCV</sequence>
<keyword evidence="3" id="KW-0255">Endonuclease</keyword>
<dbReference type="SUPFAM" id="SSF52980">
    <property type="entry name" value="Restriction endonuclease-like"/>
    <property type="match status" value="1"/>
</dbReference>
<dbReference type="Gene3D" id="3.40.960.10">
    <property type="entry name" value="VSR Endonuclease"/>
    <property type="match status" value="1"/>
</dbReference>
<feature type="coiled-coil region" evidence="1">
    <location>
        <begin position="60"/>
        <end position="97"/>
    </location>
</feature>
<keyword evidence="3" id="KW-0540">Nuclease</keyword>